<feature type="transmembrane region" description="Helical" evidence="7">
    <location>
        <begin position="25"/>
        <end position="42"/>
    </location>
</feature>
<dbReference type="GO" id="GO:0006508">
    <property type="term" value="P:proteolysis"/>
    <property type="evidence" value="ECO:0007669"/>
    <property type="project" value="UniProtKB-KW"/>
</dbReference>
<keyword evidence="2" id="KW-1003">Cell membrane</keyword>
<keyword evidence="4 7" id="KW-0812">Transmembrane</keyword>
<evidence type="ECO:0000256" key="6">
    <source>
        <dbReference type="ARBA" id="ARBA00023136"/>
    </source>
</evidence>
<dbReference type="RefSeq" id="WP_153216527.1">
    <property type="nucleotide sequence ID" value="NZ_WIBF01000009.1"/>
</dbReference>
<dbReference type="Pfam" id="PF01694">
    <property type="entry name" value="Rhomboid"/>
    <property type="match status" value="1"/>
</dbReference>
<evidence type="ECO:0000256" key="2">
    <source>
        <dbReference type="ARBA" id="ARBA00022475"/>
    </source>
</evidence>
<accession>A0A843YJX7</accession>
<evidence type="ECO:0000256" key="3">
    <source>
        <dbReference type="ARBA" id="ARBA00022519"/>
    </source>
</evidence>
<keyword evidence="10" id="KW-1185">Reference proteome</keyword>
<feature type="transmembrane region" description="Helical" evidence="7">
    <location>
        <begin position="86"/>
        <end position="112"/>
    </location>
</feature>
<feature type="domain" description="Peptidase S54 rhomboid" evidence="8">
    <location>
        <begin position="89"/>
        <end position="223"/>
    </location>
</feature>
<dbReference type="SUPFAM" id="SSF144091">
    <property type="entry name" value="Rhomboid-like"/>
    <property type="match status" value="1"/>
</dbReference>
<dbReference type="AlphaFoldDB" id="A0A843YJX7"/>
<keyword evidence="5 7" id="KW-1133">Transmembrane helix</keyword>
<comment type="caution">
    <text evidence="9">The sequence shown here is derived from an EMBL/GenBank/DDBJ whole genome shotgun (WGS) entry which is preliminary data.</text>
</comment>
<evidence type="ECO:0000313" key="9">
    <source>
        <dbReference type="EMBL" id="MQQ09562.1"/>
    </source>
</evidence>
<feature type="transmembrane region" description="Helical" evidence="7">
    <location>
        <begin position="181"/>
        <end position="199"/>
    </location>
</feature>
<sequence length="236" mass="25690">MAQIDPFRAFDFAALKVPANTAKPMPLVWILLAICCGVEALFQMQDLFDPKGGLVWLTNRSLAVQYGGFWPGLLGNWQPNYPGQPILMFLSYGLLHADFWHLLGNAILLVVLGRRTVSAVGQGGLLLLLVASVVAGGFGYGIMATSTQPMVGLSGGLFGLIAACQIWQARRMRHEGRPRRGVFMFTIWLIVLHFVFFVLQDGGLAWQAHFGGYIGGGVVVFLLPTPATAPRSSHHN</sequence>
<evidence type="ECO:0000256" key="4">
    <source>
        <dbReference type="ARBA" id="ARBA00022692"/>
    </source>
</evidence>
<dbReference type="InterPro" id="IPR022764">
    <property type="entry name" value="Peptidase_S54_rhomboid_dom"/>
</dbReference>
<dbReference type="GO" id="GO:0004252">
    <property type="term" value="F:serine-type endopeptidase activity"/>
    <property type="evidence" value="ECO:0007669"/>
    <property type="project" value="InterPro"/>
</dbReference>
<reference evidence="9 10" key="1">
    <citation type="submission" date="2019-10" db="EMBL/GenBank/DDBJ databases">
        <title>Epibacterium sp. nov., isolated from seawater.</title>
        <authorList>
            <person name="Zhang X."/>
            <person name="Li N."/>
        </authorList>
    </citation>
    <scope>NUCLEOTIDE SEQUENCE [LARGE SCALE GENOMIC DNA]</scope>
    <source>
        <strain evidence="9 10">SM1979</strain>
    </source>
</reference>
<protein>
    <submittedName>
        <fullName evidence="9">Rhomboid family intramembrane serine protease</fullName>
    </submittedName>
</protein>
<dbReference type="PANTHER" id="PTHR43066:SF26">
    <property type="entry name" value="RHOMBOID PROTEASE GLPG"/>
    <property type="match status" value="1"/>
</dbReference>
<feature type="transmembrane region" description="Helical" evidence="7">
    <location>
        <begin position="205"/>
        <end position="223"/>
    </location>
</feature>
<feature type="transmembrane region" description="Helical" evidence="7">
    <location>
        <begin position="124"/>
        <end position="143"/>
    </location>
</feature>
<evidence type="ECO:0000256" key="1">
    <source>
        <dbReference type="ARBA" id="ARBA00004141"/>
    </source>
</evidence>
<keyword evidence="3" id="KW-0997">Cell inner membrane</keyword>
<keyword evidence="9" id="KW-0378">Hydrolase</keyword>
<dbReference type="PANTHER" id="PTHR43066">
    <property type="entry name" value="RHOMBOID-RELATED PROTEIN"/>
    <property type="match status" value="1"/>
</dbReference>
<organism evidence="9 10">
    <name type="scientific">Tritonibacter litoralis</name>
    <dbReference type="NCBI Taxonomy" id="2662264"/>
    <lineage>
        <taxon>Bacteria</taxon>
        <taxon>Pseudomonadati</taxon>
        <taxon>Pseudomonadota</taxon>
        <taxon>Alphaproteobacteria</taxon>
        <taxon>Rhodobacterales</taxon>
        <taxon>Paracoccaceae</taxon>
        <taxon>Tritonibacter</taxon>
    </lineage>
</organism>
<evidence type="ECO:0000256" key="7">
    <source>
        <dbReference type="SAM" id="Phobius"/>
    </source>
</evidence>
<feature type="transmembrane region" description="Helical" evidence="7">
    <location>
        <begin position="149"/>
        <end position="169"/>
    </location>
</feature>
<dbReference type="InterPro" id="IPR035952">
    <property type="entry name" value="Rhomboid-like_sf"/>
</dbReference>
<dbReference type="Proteomes" id="UP000444174">
    <property type="component" value="Unassembled WGS sequence"/>
</dbReference>
<dbReference type="EMBL" id="WIBF01000009">
    <property type="protein sequence ID" value="MQQ09562.1"/>
    <property type="molecule type" value="Genomic_DNA"/>
</dbReference>
<dbReference type="Gene3D" id="1.20.1540.10">
    <property type="entry name" value="Rhomboid-like"/>
    <property type="match status" value="1"/>
</dbReference>
<evidence type="ECO:0000256" key="5">
    <source>
        <dbReference type="ARBA" id="ARBA00022989"/>
    </source>
</evidence>
<dbReference type="GO" id="GO:0016020">
    <property type="term" value="C:membrane"/>
    <property type="evidence" value="ECO:0007669"/>
    <property type="project" value="UniProtKB-SubCell"/>
</dbReference>
<gene>
    <name evidence="9" type="ORF">GFB49_13925</name>
</gene>
<evidence type="ECO:0000313" key="10">
    <source>
        <dbReference type="Proteomes" id="UP000444174"/>
    </source>
</evidence>
<keyword evidence="6 7" id="KW-0472">Membrane</keyword>
<evidence type="ECO:0000259" key="8">
    <source>
        <dbReference type="Pfam" id="PF01694"/>
    </source>
</evidence>
<comment type="subcellular location">
    <subcellularLocation>
        <location evidence="1">Membrane</location>
        <topology evidence="1">Multi-pass membrane protein</topology>
    </subcellularLocation>
</comment>
<proteinExistence type="predicted"/>
<name>A0A843YJX7_9RHOB</name>
<keyword evidence="9" id="KW-0645">Protease</keyword>